<proteinExistence type="inferred from homology"/>
<keyword evidence="7 10" id="KW-0460">Magnesium</keyword>
<keyword evidence="5 10" id="KW-0808">Transferase</keyword>
<dbReference type="HAMAP" id="MF_00641">
    <property type="entry name" value="Malate_synth_G"/>
    <property type="match status" value="1"/>
</dbReference>
<comment type="subunit">
    <text evidence="10">Monomer.</text>
</comment>
<evidence type="ECO:0000259" key="15">
    <source>
        <dbReference type="Pfam" id="PF20658"/>
    </source>
</evidence>
<dbReference type="Pfam" id="PF20659">
    <property type="entry name" value="MS_C"/>
    <property type="match status" value="1"/>
</dbReference>
<feature type="domain" description="Malate synthase G alpha-beta insertion" evidence="15">
    <location>
        <begin position="160"/>
        <end position="234"/>
    </location>
</feature>
<feature type="active site" description="Proton donor" evidence="10">
    <location>
        <position position="631"/>
    </location>
</feature>
<feature type="binding site" evidence="10">
    <location>
        <position position="313"/>
    </location>
    <ligand>
        <name>acetyl-CoA</name>
        <dbReference type="ChEBI" id="CHEBI:57288"/>
    </ligand>
</feature>
<dbReference type="GO" id="GO:0004474">
    <property type="term" value="F:malate synthase activity"/>
    <property type="evidence" value="ECO:0007669"/>
    <property type="project" value="UniProtKB-EC"/>
</dbReference>
<keyword evidence="18" id="KW-1185">Reference proteome</keyword>
<evidence type="ECO:0000256" key="1">
    <source>
        <dbReference type="ARBA" id="ARBA00001946"/>
    </source>
</evidence>
<name>A0ABY9EAS6_9GAMM</name>
<gene>
    <name evidence="10" type="primary">glcB</name>
    <name evidence="17" type="ORF">M8T91_11090</name>
</gene>
<feature type="binding site" evidence="10">
    <location>
        <position position="340"/>
    </location>
    <ligand>
        <name>glyoxylate</name>
        <dbReference type="ChEBI" id="CHEBI:36655"/>
    </ligand>
</feature>
<evidence type="ECO:0000256" key="5">
    <source>
        <dbReference type="ARBA" id="ARBA00022679"/>
    </source>
</evidence>
<dbReference type="Proteomes" id="UP001321520">
    <property type="component" value="Chromosome"/>
</dbReference>
<dbReference type="InterPro" id="IPR011076">
    <property type="entry name" value="Malate_synth_sf"/>
</dbReference>
<feature type="modified residue" description="Cysteine sulfenic acid (-SOH)" evidence="10">
    <location>
        <position position="617"/>
    </location>
</feature>
<dbReference type="InterPro" id="IPR048357">
    <property type="entry name" value="MSG_insertion"/>
</dbReference>
<dbReference type="Gene3D" id="3.20.20.360">
    <property type="entry name" value="Malate synthase, domain 3"/>
    <property type="match status" value="2"/>
</dbReference>
<evidence type="ECO:0000256" key="9">
    <source>
        <dbReference type="ARBA" id="ARBA00047918"/>
    </source>
</evidence>
<accession>A0ABY9EAS6</accession>
<feature type="binding site" evidence="10">
    <location>
        <begin position="457"/>
        <end position="460"/>
    </location>
    <ligand>
        <name>glyoxylate</name>
        <dbReference type="ChEBI" id="CHEBI:36655"/>
    </ligand>
</feature>
<comment type="pathway">
    <text evidence="10 12">Carbohydrate metabolism; glyoxylate cycle; (S)-malate from isocitrate: step 2/2.</text>
</comment>
<dbReference type="Gene3D" id="1.20.1220.12">
    <property type="entry name" value="Malate synthase, domain III"/>
    <property type="match status" value="1"/>
</dbReference>
<feature type="binding site" evidence="10">
    <location>
        <position position="118"/>
    </location>
    <ligand>
        <name>acetyl-CoA</name>
        <dbReference type="ChEBI" id="CHEBI:57288"/>
    </ligand>
</feature>
<keyword evidence="4 10" id="KW-0816">Tricarboxylic acid cycle</keyword>
<dbReference type="InterPro" id="IPR046363">
    <property type="entry name" value="MS_N_TIM-barrel_dom"/>
</dbReference>
<dbReference type="SUPFAM" id="SSF51645">
    <property type="entry name" value="Malate synthase G"/>
    <property type="match status" value="1"/>
</dbReference>
<comment type="similarity">
    <text evidence="10 12">Belongs to the malate synthase family. GlcB subfamily.</text>
</comment>
<dbReference type="EC" id="2.3.3.9" evidence="10 11"/>
<feature type="active site" description="Proton acceptor" evidence="10">
    <location>
        <position position="340"/>
    </location>
</feature>
<evidence type="ECO:0000256" key="3">
    <source>
        <dbReference type="ARBA" id="ARBA00022490"/>
    </source>
</evidence>
<protein>
    <recommendedName>
        <fullName evidence="10 11">Malate synthase G</fullName>
        <ecNumber evidence="10 11">2.3.3.9</ecNumber>
    </recommendedName>
</protein>
<comment type="subcellular location">
    <subcellularLocation>
        <location evidence="10 12">Cytoplasm</location>
    </subcellularLocation>
</comment>
<evidence type="ECO:0000313" key="17">
    <source>
        <dbReference type="EMBL" id="WKD48470.1"/>
    </source>
</evidence>
<dbReference type="EMBL" id="CP098023">
    <property type="protein sequence ID" value="WKD48470.1"/>
    <property type="molecule type" value="Genomic_DNA"/>
</dbReference>
<sequence length="724" mass="80562">MTERIQIGDLQIATVLYHLICEEVIPGTGISTDVFWAEFESVVRDLAPVNRALLEKRDKLQATLDRWYGENPGGFRDLDGYRAYLEKIGYLVDEPTNVTASTENVDPEIATLAGPQLVVPVMNARYALNAANARWGSLYDALYGTDVISEEGGAEKGTQYNPVRGARVIEYARCFLDQSAPLTCGSHREVVQYRVNGPLLEMELDNGDIATLKDSKQFAGYHGDSEEPSAILLKQHGLHFEIQVDRASSIGRSDIAGIKDVLMESALTTIMDCEDSVAAVDAEDKVVVYRNWLGLMKGDLKETIHKGGTTFERKLNADRVYTSPNGNQRILPGRSLMFVRNVGHLMTSDAILFGDGEEIPEGILDGMITSLIALHDLRGESTCQNSRTGSIYIVKPKMHGPEEVAFANTLFNRIEDVLALPRNTVKMGIMDEERRTTVNLKACIAEARERVVFINTGFLDRTGDEIHTSMLAGPMIRKGDMKESTWIKAYEEWNVDVGLNSGLKGRAQIGKGMWPIPDQMSAMMHAKLAHPMAGANTAWVPSPTAATLHALHYHKVDVNRRQEEIQHRHHAKLEDILTLPVAEAPTWSARDIQLELDNNAQGILGYVVRWVEQGIGCSKVPDINDVGLMEDRATLRISSQHIANWLKHGIVSEEQVRKTLERMAAVVDRQNAGDPNYRNMAPDFHKSIAFQAACELVFEGCAQPNGYTEPVLHRRRREFKALNP</sequence>
<evidence type="ECO:0000256" key="6">
    <source>
        <dbReference type="ARBA" id="ARBA00022723"/>
    </source>
</evidence>
<evidence type="ECO:0000256" key="12">
    <source>
        <dbReference type="RuleBase" id="RU003572"/>
    </source>
</evidence>
<dbReference type="InterPro" id="IPR006253">
    <property type="entry name" value="Malate_synthG"/>
</dbReference>
<dbReference type="NCBIfam" id="TIGR01345">
    <property type="entry name" value="malate_syn_G"/>
    <property type="match status" value="1"/>
</dbReference>
<dbReference type="Pfam" id="PF01274">
    <property type="entry name" value="MS_TIM-barrel"/>
    <property type="match status" value="1"/>
</dbReference>
<feature type="binding site" evidence="10">
    <location>
        <begin position="125"/>
        <end position="126"/>
    </location>
    <ligand>
        <name>acetyl-CoA</name>
        <dbReference type="ChEBI" id="CHEBI:57288"/>
    </ligand>
</feature>
<evidence type="ECO:0000256" key="7">
    <source>
        <dbReference type="ARBA" id="ARBA00022842"/>
    </source>
</evidence>
<reference evidence="17 18" key="1">
    <citation type="submission" date="2022-05" db="EMBL/GenBank/DDBJ databases">
        <title>Microbulbifer sp. nov., isolated from sponge.</title>
        <authorList>
            <person name="Gao L."/>
        </authorList>
    </citation>
    <scope>NUCLEOTIDE SEQUENCE [LARGE SCALE GENOMIC DNA]</scope>
    <source>
        <strain evidence="17 18">MI-G</strain>
    </source>
</reference>
<evidence type="ECO:0000259" key="13">
    <source>
        <dbReference type="Pfam" id="PF01274"/>
    </source>
</evidence>
<feature type="domain" description="Malate synthase C-terminal" evidence="16">
    <location>
        <begin position="593"/>
        <end position="688"/>
    </location>
</feature>
<feature type="binding site" evidence="10">
    <location>
        <position position="460"/>
    </location>
    <ligand>
        <name>Mg(2+)</name>
        <dbReference type="ChEBI" id="CHEBI:18420"/>
    </ligand>
</feature>
<evidence type="ECO:0000256" key="11">
    <source>
        <dbReference type="NCBIfam" id="TIGR01345"/>
    </source>
</evidence>
<evidence type="ECO:0000256" key="10">
    <source>
        <dbReference type="HAMAP-Rule" id="MF_00641"/>
    </source>
</evidence>
<comment type="catalytic activity">
    <reaction evidence="9 10 12">
        <text>glyoxylate + acetyl-CoA + H2O = (S)-malate + CoA + H(+)</text>
        <dbReference type="Rhea" id="RHEA:18181"/>
        <dbReference type="ChEBI" id="CHEBI:15377"/>
        <dbReference type="ChEBI" id="CHEBI:15378"/>
        <dbReference type="ChEBI" id="CHEBI:15589"/>
        <dbReference type="ChEBI" id="CHEBI:36655"/>
        <dbReference type="ChEBI" id="CHEBI:57287"/>
        <dbReference type="ChEBI" id="CHEBI:57288"/>
        <dbReference type="EC" id="2.3.3.9"/>
    </reaction>
</comment>
<evidence type="ECO:0000259" key="16">
    <source>
        <dbReference type="Pfam" id="PF20659"/>
    </source>
</evidence>
<dbReference type="InterPro" id="IPR001465">
    <property type="entry name" value="Malate_synthase_TIM"/>
</dbReference>
<evidence type="ECO:0000256" key="8">
    <source>
        <dbReference type="ARBA" id="ARBA00023097"/>
    </source>
</evidence>
<evidence type="ECO:0000313" key="18">
    <source>
        <dbReference type="Proteomes" id="UP001321520"/>
    </source>
</evidence>
<evidence type="ECO:0000259" key="14">
    <source>
        <dbReference type="Pfam" id="PF20656"/>
    </source>
</evidence>
<feature type="binding site" evidence="10">
    <location>
        <position position="276"/>
    </location>
    <ligand>
        <name>acetyl-CoA</name>
        <dbReference type="ChEBI" id="CHEBI:57288"/>
    </ligand>
</feature>
<dbReference type="InterPro" id="IPR048355">
    <property type="entry name" value="MS_C"/>
</dbReference>
<keyword evidence="2 10" id="KW-0329">Glyoxylate bypass</keyword>
<evidence type="ECO:0000256" key="2">
    <source>
        <dbReference type="ARBA" id="ARBA00022435"/>
    </source>
</evidence>
<keyword evidence="6 10" id="KW-0479">Metal-binding</keyword>
<dbReference type="Pfam" id="PF20658">
    <property type="entry name" value="MSG_insertion"/>
    <property type="match status" value="1"/>
</dbReference>
<feature type="domain" description="Malate synthase TIM barrel" evidence="13">
    <location>
        <begin position="337"/>
        <end position="575"/>
    </location>
</feature>
<keyword evidence="3 10" id="KW-0963">Cytoplasm</keyword>
<comment type="function">
    <text evidence="10">Involved in the glycolate utilization. Catalyzes the condensation and subsequent hydrolysis of acetyl-coenzyme A (acetyl-CoA) and glyoxylate to form malate and CoA.</text>
</comment>
<dbReference type="NCBIfam" id="NF002825">
    <property type="entry name" value="PRK02999.1"/>
    <property type="match status" value="1"/>
</dbReference>
<dbReference type="InterPro" id="IPR044856">
    <property type="entry name" value="Malate_synth_C_sf"/>
</dbReference>
<organism evidence="17 18">
    <name type="scientific">Microbulbifer spongiae</name>
    <dbReference type="NCBI Taxonomy" id="2944933"/>
    <lineage>
        <taxon>Bacteria</taxon>
        <taxon>Pseudomonadati</taxon>
        <taxon>Pseudomonadota</taxon>
        <taxon>Gammaproteobacteria</taxon>
        <taxon>Cellvibrionales</taxon>
        <taxon>Microbulbiferaceae</taxon>
        <taxon>Microbulbifer</taxon>
    </lineage>
</organism>
<evidence type="ECO:0000256" key="4">
    <source>
        <dbReference type="ARBA" id="ARBA00022532"/>
    </source>
</evidence>
<dbReference type="InterPro" id="IPR048356">
    <property type="entry name" value="MS_N"/>
</dbReference>
<dbReference type="PANTHER" id="PTHR42739:SF1">
    <property type="entry name" value="MALATE SYNTHASE G"/>
    <property type="match status" value="1"/>
</dbReference>
<feature type="domain" description="Malate synthase N-terminal" evidence="14">
    <location>
        <begin position="22"/>
        <end position="68"/>
    </location>
</feature>
<feature type="binding site" evidence="10">
    <location>
        <position position="432"/>
    </location>
    <ligand>
        <name>glyoxylate</name>
        <dbReference type="ChEBI" id="CHEBI:36655"/>
    </ligand>
</feature>
<dbReference type="CDD" id="cd00728">
    <property type="entry name" value="malate_synt_G"/>
    <property type="match status" value="1"/>
</dbReference>
<keyword evidence="17" id="KW-0012">Acyltransferase</keyword>
<keyword evidence="8 10" id="KW-0558">Oxidation</keyword>
<dbReference type="Pfam" id="PF20656">
    <property type="entry name" value="MS_N"/>
    <property type="match status" value="1"/>
</dbReference>
<comment type="cofactor">
    <cofactor evidence="1 10">
        <name>Mg(2+)</name>
        <dbReference type="ChEBI" id="CHEBI:18420"/>
    </cofactor>
</comment>
<dbReference type="RefSeq" id="WP_301414227.1">
    <property type="nucleotide sequence ID" value="NZ_CP098023.1"/>
</dbReference>
<feature type="binding site" evidence="10">
    <location>
        <position position="541"/>
    </location>
    <ligand>
        <name>acetyl-CoA</name>
        <dbReference type="ChEBI" id="CHEBI:57288"/>
    </ligand>
</feature>
<comment type="caution">
    <text evidence="10">Lacks conserved residue(s) required for the propagation of feature annotation.</text>
</comment>
<feature type="binding site" evidence="10">
    <location>
        <position position="432"/>
    </location>
    <ligand>
        <name>Mg(2+)</name>
        <dbReference type="ChEBI" id="CHEBI:18420"/>
    </ligand>
</feature>
<dbReference type="PANTHER" id="PTHR42739">
    <property type="entry name" value="MALATE SYNTHASE G"/>
    <property type="match status" value="1"/>
</dbReference>